<reference evidence="2 3" key="1">
    <citation type="journal article" date="2014" name="Science">
        <title>Plant genetics. Early allopolyploid evolution in the post-Neolithic Brassica napus oilseed genome.</title>
        <authorList>
            <person name="Chalhoub B."/>
            <person name="Denoeud F."/>
            <person name="Liu S."/>
            <person name="Parkin I.A."/>
            <person name="Tang H."/>
            <person name="Wang X."/>
            <person name="Chiquet J."/>
            <person name="Belcram H."/>
            <person name="Tong C."/>
            <person name="Samans B."/>
            <person name="Correa M."/>
            <person name="Da Silva C."/>
            <person name="Just J."/>
            <person name="Falentin C."/>
            <person name="Koh C.S."/>
            <person name="Le Clainche I."/>
            <person name="Bernard M."/>
            <person name="Bento P."/>
            <person name="Noel B."/>
            <person name="Labadie K."/>
            <person name="Alberti A."/>
            <person name="Charles M."/>
            <person name="Arnaud D."/>
            <person name="Guo H."/>
            <person name="Daviaud C."/>
            <person name="Alamery S."/>
            <person name="Jabbari K."/>
            <person name="Zhao M."/>
            <person name="Edger P.P."/>
            <person name="Chelaifa H."/>
            <person name="Tack D."/>
            <person name="Lassalle G."/>
            <person name="Mestiri I."/>
            <person name="Schnel N."/>
            <person name="Le Paslier M.C."/>
            <person name="Fan G."/>
            <person name="Renault V."/>
            <person name="Bayer P.E."/>
            <person name="Golicz A.A."/>
            <person name="Manoli S."/>
            <person name="Lee T.H."/>
            <person name="Thi V.H."/>
            <person name="Chalabi S."/>
            <person name="Hu Q."/>
            <person name="Fan C."/>
            <person name="Tollenaere R."/>
            <person name="Lu Y."/>
            <person name="Battail C."/>
            <person name="Shen J."/>
            <person name="Sidebottom C.H."/>
            <person name="Wang X."/>
            <person name="Canaguier A."/>
            <person name="Chauveau A."/>
            <person name="Berard A."/>
            <person name="Deniot G."/>
            <person name="Guan M."/>
            <person name="Liu Z."/>
            <person name="Sun F."/>
            <person name="Lim Y.P."/>
            <person name="Lyons E."/>
            <person name="Town C.D."/>
            <person name="Bancroft I."/>
            <person name="Wang X."/>
            <person name="Meng J."/>
            <person name="Ma J."/>
            <person name="Pires J.C."/>
            <person name="King G.J."/>
            <person name="Brunel D."/>
            <person name="Delourme R."/>
            <person name="Renard M."/>
            <person name="Aury J.M."/>
            <person name="Adams K.L."/>
            <person name="Batley J."/>
            <person name="Snowdon R.J."/>
            <person name="Tost J."/>
            <person name="Edwards D."/>
            <person name="Zhou Y."/>
            <person name="Hua W."/>
            <person name="Sharpe A.G."/>
            <person name="Paterson A.H."/>
            <person name="Guan C."/>
            <person name="Wincker P."/>
        </authorList>
    </citation>
    <scope>NUCLEOTIDE SEQUENCE [LARGE SCALE GENOMIC DNA]</scope>
    <source>
        <strain evidence="3">cv. Darmor-bzh</strain>
    </source>
</reference>
<keyword evidence="3" id="KW-1185">Reference proteome</keyword>
<sequence length="442" mass="48732">MDFDSLTRRDLQFFCKKNKIPANMTNIAMADALKALEIVEGIEEFMNQSESTRDLSPTSVAKNMPSAARTAARTTRRKTKDETQPSELVTRSCLVTSKSLAGELEQENRNANVDPSLPQSRRRVAATVAMNLEESKTPAARSTTRAQPAAASESVQRVYSTRRSVKLLEESMADLSLKTNVPSKKKEDAESEGSKLQVKSEDNAEAISVRDLNDSWDDSKNDPDLDVLYGDLGDITFVDATTCKEQKNGTESNTVPASESEEMKNGSETESEEDDDDSGGVADTNQEGFESNVSASDNVAKVDTVPTVLVAEESEESCEADELMDAESEMAIVSDKKTQESDSDEWSDYEISEIDEKSLRTGEMIDSESEESSVADNNTKNKENVEEEMVLDNNGEKEAGVETKKKKNMIDEESLKGVSVRQLTKLLKKLAIKNKQQHKSLE</sequence>
<feature type="region of interest" description="Disordered" evidence="1">
    <location>
        <begin position="49"/>
        <end position="88"/>
    </location>
</feature>
<evidence type="ECO:0000313" key="2">
    <source>
        <dbReference type="EMBL" id="CDY23462.1"/>
    </source>
</evidence>
<feature type="compositionally biased region" description="Basic and acidic residues" evidence="1">
    <location>
        <begin position="211"/>
        <end position="223"/>
    </location>
</feature>
<feature type="compositionally biased region" description="Basic and acidic residues" evidence="1">
    <location>
        <begin position="394"/>
        <end position="406"/>
    </location>
</feature>
<dbReference type="PANTHER" id="PTHR33621">
    <property type="entry name" value="ASPARTIC/GLUTAMIC ACID-RICH PROTEIN"/>
    <property type="match status" value="1"/>
</dbReference>
<name>A0A078GEC8_BRANA</name>
<feature type="region of interest" description="Disordered" evidence="1">
    <location>
        <begin position="133"/>
        <end position="159"/>
    </location>
</feature>
<evidence type="ECO:0000256" key="1">
    <source>
        <dbReference type="SAM" id="MobiDB-lite"/>
    </source>
</evidence>
<dbReference type="Proteomes" id="UP000028999">
    <property type="component" value="Unassembled WGS sequence"/>
</dbReference>
<feature type="compositionally biased region" description="Acidic residues" evidence="1">
    <location>
        <begin position="269"/>
        <end position="278"/>
    </location>
</feature>
<feature type="compositionally biased region" description="Acidic residues" evidence="1">
    <location>
        <begin position="341"/>
        <end position="353"/>
    </location>
</feature>
<feature type="compositionally biased region" description="Polar residues" evidence="1">
    <location>
        <begin position="283"/>
        <end position="297"/>
    </location>
</feature>
<proteinExistence type="predicted"/>
<accession>A0A078GEC8</accession>
<dbReference type="PaxDb" id="3708-A0A078GEC8"/>
<protein>
    <submittedName>
        <fullName evidence="2">BnaC04g49900D protein</fullName>
    </submittedName>
</protein>
<dbReference type="PANTHER" id="PTHR33621:SF2">
    <property type="entry name" value="RIBOSOMAL L1 DOMAIN-CONTAINING PROTEIN"/>
    <property type="match status" value="1"/>
</dbReference>
<dbReference type="OrthoDB" id="1916794at2759"/>
<dbReference type="OMA" id="CENEPKE"/>
<dbReference type="Gramene" id="CDY23462">
    <property type="protein sequence ID" value="CDY23462"/>
    <property type="gene ID" value="GSBRNA2T00022080001"/>
</dbReference>
<feature type="compositionally biased region" description="Polar residues" evidence="1">
    <location>
        <begin position="49"/>
        <end position="61"/>
    </location>
</feature>
<feature type="region of interest" description="Disordered" evidence="1">
    <location>
        <begin position="241"/>
        <end position="406"/>
    </location>
</feature>
<feature type="compositionally biased region" description="Acidic residues" evidence="1">
    <location>
        <begin position="312"/>
        <end position="328"/>
    </location>
</feature>
<dbReference type="EMBL" id="LK032143">
    <property type="protein sequence ID" value="CDY23462.1"/>
    <property type="molecule type" value="Genomic_DNA"/>
</dbReference>
<dbReference type="AlphaFoldDB" id="A0A078GEC8"/>
<evidence type="ECO:0000313" key="3">
    <source>
        <dbReference type="Proteomes" id="UP000028999"/>
    </source>
</evidence>
<dbReference type="STRING" id="3708.A0A078GEC8"/>
<gene>
    <name evidence="2" type="primary">BnaC04g49900D</name>
    <name evidence="2" type="ORF">GSBRNA2T00022080001</name>
</gene>
<organism evidence="2 3">
    <name type="scientific">Brassica napus</name>
    <name type="common">Rape</name>
    <dbReference type="NCBI Taxonomy" id="3708"/>
    <lineage>
        <taxon>Eukaryota</taxon>
        <taxon>Viridiplantae</taxon>
        <taxon>Streptophyta</taxon>
        <taxon>Embryophyta</taxon>
        <taxon>Tracheophyta</taxon>
        <taxon>Spermatophyta</taxon>
        <taxon>Magnoliopsida</taxon>
        <taxon>eudicotyledons</taxon>
        <taxon>Gunneridae</taxon>
        <taxon>Pentapetalae</taxon>
        <taxon>rosids</taxon>
        <taxon>malvids</taxon>
        <taxon>Brassicales</taxon>
        <taxon>Brassicaceae</taxon>
        <taxon>Brassiceae</taxon>
        <taxon>Brassica</taxon>
    </lineage>
</organism>
<feature type="region of interest" description="Disordered" evidence="1">
    <location>
        <begin position="178"/>
        <end position="229"/>
    </location>
</feature>